<keyword evidence="3 6" id="KW-0812">Transmembrane</keyword>
<dbReference type="InterPro" id="IPR043128">
    <property type="entry name" value="Rev_trsase/Diguanyl_cyclase"/>
</dbReference>
<dbReference type="CDD" id="cd01949">
    <property type="entry name" value="GGDEF"/>
    <property type="match status" value="1"/>
</dbReference>
<dbReference type="Gene3D" id="3.30.70.270">
    <property type="match status" value="1"/>
</dbReference>
<dbReference type="Proteomes" id="UP000037392">
    <property type="component" value="Unassembled WGS sequence"/>
</dbReference>
<comment type="subcellular location">
    <subcellularLocation>
        <location evidence="1">Cell membrane</location>
        <topology evidence="1">Multi-pass membrane protein</topology>
    </subcellularLocation>
</comment>
<dbReference type="GO" id="GO:0005886">
    <property type="term" value="C:plasma membrane"/>
    <property type="evidence" value="ECO:0007669"/>
    <property type="project" value="UniProtKB-SubCell"/>
</dbReference>
<protein>
    <recommendedName>
        <fullName evidence="7">GGDEF domain-containing protein</fullName>
    </recommendedName>
</protein>
<dbReference type="PANTHER" id="PTHR46663">
    <property type="entry name" value="DIGUANYLATE CYCLASE DGCT-RELATED"/>
    <property type="match status" value="1"/>
</dbReference>
<keyword evidence="5 6" id="KW-0472">Membrane</keyword>
<dbReference type="GeneID" id="93166739"/>
<dbReference type="Gene3D" id="6.10.340.10">
    <property type="match status" value="1"/>
</dbReference>
<reference evidence="8 9" key="1">
    <citation type="submission" date="2011-04" db="EMBL/GenBank/DDBJ databases">
        <title>The Genome Sequence of Clostridium citroniae WAL-19142.</title>
        <authorList>
            <consortium name="The Broad Institute Genome Sequencing Platform"/>
            <person name="Earl A."/>
            <person name="Ward D."/>
            <person name="Feldgarden M."/>
            <person name="Gevers D."/>
            <person name="Warren Y.A."/>
            <person name="Tyrrell K.L."/>
            <person name="Citron D.M."/>
            <person name="Goldstein E.J."/>
            <person name="Daigneault M."/>
            <person name="Allen-Vercoe E."/>
            <person name="Young S.K."/>
            <person name="Zeng Q."/>
            <person name="Gargeya S."/>
            <person name="Fitzgerald M."/>
            <person name="Haas B."/>
            <person name="Abouelleil A."/>
            <person name="Alvarado L."/>
            <person name="Arachchi H.M."/>
            <person name="Berlin A."/>
            <person name="Brown A."/>
            <person name="Chapman S.B."/>
            <person name="Chen Z."/>
            <person name="Dunbar C."/>
            <person name="Freedman E."/>
            <person name="Gearin G."/>
            <person name="Gellesch M."/>
            <person name="Goldberg J."/>
            <person name="Griggs A."/>
            <person name="Gujja S."/>
            <person name="Heilman E.R."/>
            <person name="Heiman D."/>
            <person name="Howarth C."/>
            <person name="Larson L."/>
            <person name="Lui A."/>
            <person name="MacDonald P.J."/>
            <person name="Mehta T."/>
            <person name="Montmayeur A."/>
            <person name="Murphy C."/>
            <person name="Neiman D."/>
            <person name="Pearson M."/>
            <person name="Priest M."/>
            <person name="Roberts A."/>
            <person name="Saif S."/>
            <person name="Shea T."/>
            <person name="Shenoy N."/>
            <person name="Sisk P."/>
            <person name="Stolte C."/>
            <person name="Sykes S."/>
            <person name="White J."/>
            <person name="Yandava C."/>
            <person name="Wortman J."/>
            <person name="Nusbaum C."/>
            <person name="Birren B."/>
        </authorList>
    </citation>
    <scope>NUCLEOTIDE SEQUENCE [LARGE SCALE GENOMIC DNA]</scope>
    <source>
        <strain evidence="8 9">WAL-19142</strain>
    </source>
</reference>
<evidence type="ECO:0000256" key="4">
    <source>
        <dbReference type="ARBA" id="ARBA00022989"/>
    </source>
</evidence>
<proteinExistence type="predicted"/>
<name>A0A0J9BEB4_9FIRM</name>
<dbReference type="SUPFAM" id="SSF55073">
    <property type="entry name" value="Nucleotide cyclase"/>
    <property type="match status" value="1"/>
</dbReference>
<dbReference type="SMART" id="SM00267">
    <property type="entry name" value="GGDEF"/>
    <property type="match status" value="1"/>
</dbReference>
<dbReference type="InterPro" id="IPR033479">
    <property type="entry name" value="dCache_1"/>
</dbReference>
<dbReference type="InterPro" id="IPR029787">
    <property type="entry name" value="Nucleotide_cyclase"/>
</dbReference>
<dbReference type="NCBIfam" id="TIGR00254">
    <property type="entry name" value="GGDEF"/>
    <property type="match status" value="1"/>
</dbReference>
<dbReference type="RefSeq" id="WP_048931245.1">
    <property type="nucleotide sequence ID" value="NZ_KQ235888.1"/>
</dbReference>
<dbReference type="Pfam" id="PF00990">
    <property type="entry name" value="GGDEF"/>
    <property type="match status" value="1"/>
</dbReference>
<dbReference type="OrthoDB" id="9805474at2"/>
<sequence length="546" mass="60453">MKSEKLQTKINKYFTIFTICIITTLSVIIGLCSSYKLQAETGENLADTARQISMQLDQFMWNHYHQLDLLKAADVLVTDDSYQITSTLINQLHDSFPSFSWVGVTDADGIVKASSGDILLDSDISERPVFIQGAKGDFIGDVHEALLLSDLLPNPANEPLRFVDISSPLYDQNGDFKGVLAAHLNWDWAQERVSMTTESFRDSQKMEVLVLSKDHDVLLGPKKLIGASLVQTMAKTDQDNDRQWASITWPDDQTYLTGFTASTGYDDYDGLGWTIVVRQPVEIAYNNIVQLVLLLIASGGVLLLLFMMLSSIISKKLTEPLNRLSEVATLLKSGRKVPMPDSNGICELENLESALSNLFSDLNITDAALSEMKTIATTDPLTSLKNRLGFENSINQCSKTLDPLSHSLAILYLDLDGFKIVNDRYGHDIGDKLLIEISSRLTTAARSNEILSRIGGDEFLLALIVPVGAAVSVIEPIARHIIEAINRPFPCETHEIQVGCSIGCAVYPEDSTELQTVIKYADKALYYSKYHGKNRFTMYSSGISSR</sequence>
<dbReference type="InterPro" id="IPR052163">
    <property type="entry name" value="DGC-Regulatory_Protein"/>
</dbReference>
<evidence type="ECO:0000256" key="2">
    <source>
        <dbReference type="ARBA" id="ARBA00022475"/>
    </source>
</evidence>
<dbReference type="PANTHER" id="PTHR46663:SF2">
    <property type="entry name" value="GGDEF DOMAIN-CONTAINING PROTEIN"/>
    <property type="match status" value="1"/>
</dbReference>
<keyword evidence="2" id="KW-1003">Cell membrane</keyword>
<evidence type="ECO:0000256" key="3">
    <source>
        <dbReference type="ARBA" id="ARBA00022692"/>
    </source>
</evidence>
<feature type="transmembrane region" description="Helical" evidence="6">
    <location>
        <begin position="12"/>
        <end position="31"/>
    </location>
</feature>
<organism evidence="8 9">
    <name type="scientific">[Clostridium] citroniae WAL-19142</name>
    <dbReference type="NCBI Taxonomy" id="742734"/>
    <lineage>
        <taxon>Bacteria</taxon>
        <taxon>Bacillati</taxon>
        <taxon>Bacillota</taxon>
        <taxon>Clostridia</taxon>
        <taxon>Lachnospirales</taxon>
        <taxon>Lachnospiraceae</taxon>
        <taxon>Enterocloster</taxon>
    </lineage>
</organism>
<feature type="domain" description="GGDEF" evidence="7">
    <location>
        <begin position="406"/>
        <end position="541"/>
    </location>
</feature>
<evidence type="ECO:0000256" key="5">
    <source>
        <dbReference type="ARBA" id="ARBA00023136"/>
    </source>
</evidence>
<keyword evidence="4 6" id="KW-1133">Transmembrane helix</keyword>
<feature type="transmembrane region" description="Helical" evidence="6">
    <location>
        <begin position="288"/>
        <end position="313"/>
    </location>
</feature>
<evidence type="ECO:0000259" key="7">
    <source>
        <dbReference type="PROSITE" id="PS50887"/>
    </source>
</evidence>
<dbReference type="Pfam" id="PF02743">
    <property type="entry name" value="dCache_1"/>
    <property type="match status" value="1"/>
</dbReference>
<evidence type="ECO:0000256" key="6">
    <source>
        <dbReference type="SAM" id="Phobius"/>
    </source>
</evidence>
<dbReference type="PATRIC" id="fig|742734.4.peg.5858"/>
<evidence type="ECO:0000256" key="1">
    <source>
        <dbReference type="ARBA" id="ARBA00004651"/>
    </source>
</evidence>
<dbReference type="AlphaFoldDB" id="A0A0J9BEB4"/>
<accession>A0A0J9BEB4</accession>
<dbReference type="Gene3D" id="3.30.450.20">
    <property type="entry name" value="PAS domain"/>
    <property type="match status" value="1"/>
</dbReference>
<comment type="caution">
    <text evidence="8">The sequence shown here is derived from an EMBL/GenBank/DDBJ whole genome shotgun (WGS) entry which is preliminary data.</text>
</comment>
<evidence type="ECO:0000313" key="9">
    <source>
        <dbReference type="Proteomes" id="UP000037392"/>
    </source>
</evidence>
<dbReference type="InterPro" id="IPR000160">
    <property type="entry name" value="GGDEF_dom"/>
</dbReference>
<gene>
    <name evidence="8" type="ORF">HMPREF9470_05480</name>
</gene>
<dbReference type="PROSITE" id="PS50887">
    <property type="entry name" value="GGDEF"/>
    <property type="match status" value="1"/>
</dbReference>
<dbReference type="EMBL" id="ADLK01000057">
    <property type="protein sequence ID" value="KMW10917.1"/>
    <property type="molecule type" value="Genomic_DNA"/>
</dbReference>
<dbReference type="CDD" id="cd12914">
    <property type="entry name" value="PDC1_DGC_like"/>
    <property type="match status" value="1"/>
</dbReference>
<evidence type="ECO:0000313" key="8">
    <source>
        <dbReference type="EMBL" id="KMW10917.1"/>
    </source>
</evidence>